<dbReference type="Pfam" id="PF01035">
    <property type="entry name" value="DNA_binding_1"/>
    <property type="match status" value="1"/>
</dbReference>
<organism evidence="11 12">
    <name type="scientific">Paenibacillus monticola</name>
    <dbReference type="NCBI Taxonomy" id="2666075"/>
    <lineage>
        <taxon>Bacteria</taxon>
        <taxon>Bacillati</taxon>
        <taxon>Bacillota</taxon>
        <taxon>Bacilli</taxon>
        <taxon>Bacillales</taxon>
        <taxon>Paenibacillaceae</taxon>
        <taxon>Paenibacillus</taxon>
    </lineage>
</organism>
<accession>A0A7X2H7P5</accession>
<dbReference type="CDD" id="cd06445">
    <property type="entry name" value="ATase"/>
    <property type="match status" value="1"/>
</dbReference>
<keyword evidence="6" id="KW-0227">DNA damage</keyword>
<dbReference type="RefSeq" id="WP_154120570.1">
    <property type="nucleotide sequence ID" value="NZ_WJXB01000007.1"/>
</dbReference>
<keyword evidence="5 11" id="KW-0808">Transferase</keyword>
<dbReference type="InterPro" id="IPR008332">
    <property type="entry name" value="MethylG_MeTrfase_N"/>
</dbReference>
<keyword evidence="12" id="KW-1185">Reference proteome</keyword>
<dbReference type="EC" id="2.1.1.63" evidence="3"/>
<evidence type="ECO:0000256" key="5">
    <source>
        <dbReference type="ARBA" id="ARBA00022679"/>
    </source>
</evidence>
<evidence type="ECO:0000256" key="3">
    <source>
        <dbReference type="ARBA" id="ARBA00011918"/>
    </source>
</evidence>
<dbReference type="Gene3D" id="1.10.10.10">
    <property type="entry name" value="Winged helix-like DNA-binding domain superfamily/Winged helix DNA-binding domain"/>
    <property type="match status" value="1"/>
</dbReference>
<dbReference type="PANTHER" id="PTHR10815:SF12">
    <property type="entry name" value="METHYLATED-DNA--PROTEIN-CYSTEINE METHYLTRANSFERASE, INDUCIBLE"/>
    <property type="match status" value="1"/>
</dbReference>
<dbReference type="GO" id="GO:0032259">
    <property type="term" value="P:methylation"/>
    <property type="evidence" value="ECO:0007669"/>
    <property type="project" value="UniProtKB-KW"/>
</dbReference>
<evidence type="ECO:0000256" key="8">
    <source>
        <dbReference type="ARBA" id="ARBA00049348"/>
    </source>
</evidence>
<evidence type="ECO:0000256" key="1">
    <source>
        <dbReference type="ARBA" id="ARBA00001286"/>
    </source>
</evidence>
<dbReference type="InterPro" id="IPR036388">
    <property type="entry name" value="WH-like_DNA-bd_sf"/>
</dbReference>
<comment type="catalytic activity">
    <reaction evidence="8">
        <text>a 6-O-methyl-2'-deoxyguanosine in DNA + L-cysteinyl-[protein] = S-methyl-L-cysteinyl-[protein] + a 2'-deoxyguanosine in DNA</text>
        <dbReference type="Rhea" id="RHEA:24000"/>
        <dbReference type="Rhea" id="RHEA-COMP:10131"/>
        <dbReference type="Rhea" id="RHEA-COMP:10132"/>
        <dbReference type="Rhea" id="RHEA-COMP:11367"/>
        <dbReference type="Rhea" id="RHEA-COMP:11368"/>
        <dbReference type="ChEBI" id="CHEBI:29950"/>
        <dbReference type="ChEBI" id="CHEBI:82612"/>
        <dbReference type="ChEBI" id="CHEBI:85445"/>
        <dbReference type="ChEBI" id="CHEBI:85448"/>
        <dbReference type="EC" id="2.1.1.63"/>
    </reaction>
</comment>
<evidence type="ECO:0000259" key="10">
    <source>
        <dbReference type="Pfam" id="PF02870"/>
    </source>
</evidence>
<evidence type="ECO:0000313" key="12">
    <source>
        <dbReference type="Proteomes" id="UP000463051"/>
    </source>
</evidence>
<proteinExistence type="inferred from homology"/>
<evidence type="ECO:0000256" key="4">
    <source>
        <dbReference type="ARBA" id="ARBA00022603"/>
    </source>
</evidence>
<evidence type="ECO:0000256" key="2">
    <source>
        <dbReference type="ARBA" id="ARBA00008711"/>
    </source>
</evidence>
<evidence type="ECO:0000259" key="9">
    <source>
        <dbReference type="Pfam" id="PF01035"/>
    </source>
</evidence>
<dbReference type="PANTHER" id="PTHR10815">
    <property type="entry name" value="METHYLATED-DNA--PROTEIN-CYSTEINE METHYLTRANSFERASE"/>
    <property type="match status" value="1"/>
</dbReference>
<keyword evidence="4 11" id="KW-0489">Methyltransferase</keyword>
<name>A0A7X2H7P5_9BACL</name>
<dbReference type="AlphaFoldDB" id="A0A7X2H7P5"/>
<dbReference type="SUPFAM" id="SSF53155">
    <property type="entry name" value="Methylated DNA-protein cysteine methyltransferase domain"/>
    <property type="match status" value="1"/>
</dbReference>
<keyword evidence="7" id="KW-0234">DNA repair</keyword>
<protein>
    <recommendedName>
        <fullName evidence="3">methylated-DNA--[protein]-cysteine S-methyltransferase</fullName>
        <ecNumber evidence="3">2.1.1.63</ecNumber>
    </recommendedName>
</protein>
<dbReference type="PROSITE" id="PS00374">
    <property type="entry name" value="MGMT"/>
    <property type="match status" value="1"/>
</dbReference>
<dbReference type="GO" id="GO:0006281">
    <property type="term" value="P:DNA repair"/>
    <property type="evidence" value="ECO:0007669"/>
    <property type="project" value="UniProtKB-KW"/>
</dbReference>
<dbReference type="GO" id="GO:0003908">
    <property type="term" value="F:methylated-DNA-[protein]-cysteine S-methyltransferase activity"/>
    <property type="evidence" value="ECO:0007669"/>
    <property type="project" value="UniProtKB-EC"/>
</dbReference>
<reference evidence="11 12" key="1">
    <citation type="submission" date="2019-11" db="EMBL/GenBank/DDBJ databases">
        <title>Paenibacillus monticola sp. nov., a novel PGPR strain isolated from mountain sample in China.</title>
        <authorList>
            <person name="Zhao Q."/>
            <person name="Li H.-P."/>
            <person name="Zhang J.-L."/>
        </authorList>
    </citation>
    <scope>NUCLEOTIDE SEQUENCE [LARGE SCALE GENOMIC DNA]</scope>
    <source>
        <strain evidence="11 12">LC-T2</strain>
    </source>
</reference>
<evidence type="ECO:0000256" key="7">
    <source>
        <dbReference type="ARBA" id="ARBA00023204"/>
    </source>
</evidence>
<dbReference type="NCBIfam" id="TIGR00589">
    <property type="entry name" value="ogt"/>
    <property type="match status" value="1"/>
</dbReference>
<evidence type="ECO:0000256" key="6">
    <source>
        <dbReference type="ARBA" id="ARBA00022763"/>
    </source>
</evidence>
<dbReference type="InterPro" id="IPR036217">
    <property type="entry name" value="MethylDNA_cys_MeTrfase_DNAb"/>
</dbReference>
<gene>
    <name evidence="11" type="ORF">GJB61_18960</name>
</gene>
<dbReference type="Gene3D" id="3.30.160.70">
    <property type="entry name" value="Methylated DNA-protein cysteine methyltransferase domain"/>
    <property type="match status" value="1"/>
</dbReference>
<dbReference type="InterPro" id="IPR036631">
    <property type="entry name" value="MGMT_N_sf"/>
</dbReference>
<feature type="domain" description="Methylated-DNA-[protein]-cysteine S-methyltransferase DNA binding" evidence="9">
    <location>
        <begin position="91"/>
        <end position="170"/>
    </location>
</feature>
<evidence type="ECO:0000313" key="11">
    <source>
        <dbReference type="EMBL" id="MRN55062.1"/>
    </source>
</evidence>
<sequence length="181" mass="20397">MNTKINSQLYWTLLAYQDWNLYMAATDHGLSYIGSQNKPFSEMEAWLNPRFPGSPLTQDDAKLQPYVGELIEYLEGERRNFTLPADFRGTPFQLMVWKALGEIPYGETWSYSDIALHIEKPTSVRAVGTAIGANPLLITVPCHRVIGKNGNLTGYRGGLDMKSRLLNLEQGTAYIRPNEVV</sequence>
<dbReference type="InterPro" id="IPR001497">
    <property type="entry name" value="MethylDNA_cys_MeTrfase_AS"/>
</dbReference>
<dbReference type="InterPro" id="IPR014048">
    <property type="entry name" value="MethylDNA_cys_MeTrfase_DNA-bd"/>
</dbReference>
<comment type="catalytic activity">
    <reaction evidence="1">
        <text>a 4-O-methyl-thymidine in DNA + L-cysteinyl-[protein] = a thymidine in DNA + S-methyl-L-cysteinyl-[protein]</text>
        <dbReference type="Rhea" id="RHEA:53428"/>
        <dbReference type="Rhea" id="RHEA-COMP:10131"/>
        <dbReference type="Rhea" id="RHEA-COMP:10132"/>
        <dbReference type="Rhea" id="RHEA-COMP:13555"/>
        <dbReference type="Rhea" id="RHEA-COMP:13556"/>
        <dbReference type="ChEBI" id="CHEBI:29950"/>
        <dbReference type="ChEBI" id="CHEBI:82612"/>
        <dbReference type="ChEBI" id="CHEBI:137386"/>
        <dbReference type="ChEBI" id="CHEBI:137387"/>
        <dbReference type="EC" id="2.1.1.63"/>
    </reaction>
</comment>
<dbReference type="SUPFAM" id="SSF46767">
    <property type="entry name" value="Methylated DNA-protein cysteine methyltransferase, C-terminal domain"/>
    <property type="match status" value="1"/>
</dbReference>
<dbReference type="EMBL" id="WJXB01000007">
    <property type="protein sequence ID" value="MRN55062.1"/>
    <property type="molecule type" value="Genomic_DNA"/>
</dbReference>
<comment type="caution">
    <text evidence="11">The sequence shown here is derived from an EMBL/GenBank/DDBJ whole genome shotgun (WGS) entry which is preliminary data.</text>
</comment>
<comment type="similarity">
    <text evidence="2">Belongs to the MGMT family.</text>
</comment>
<dbReference type="FunFam" id="1.10.10.10:FF:000214">
    <property type="entry name" value="Methylated-DNA--protein-cysteine methyltransferase"/>
    <property type="match status" value="1"/>
</dbReference>
<feature type="domain" description="Methylguanine DNA methyltransferase ribonuclease-like" evidence="10">
    <location>
        <begin position="9"/>
        <end position="86"/>
    </location>
</feature>
<dbReference type="Pfam" id="PF02870">
    <property type="entry name" value="Methyltransf_1N"/>
    <property type="match status" value="1"/>
</dbReference>
<dbReference type="Proteomes" id="UP000463051">
    <property type="component" value="Unassembled WGS sequence"/>
</dbReference>